<evidence type="ECO:0008006" key="3">
    <source>
        <dbReference type="Google" id="ProtNLM"/>
    </source>
</evidence>
<protein>
    <recommendedName>
        <fullName evidence="3">F-box domain-containing protein</fullName>
    </recommendedName>
</protein>
<dbReference type="InterPro" id="IPR032675">
    <property type="entry name" value="LRR_dom_sf"/>
</dbReference>
<dbReference type="SUPFAM" id="SSF52047">
    <property type="entry name" value="RNI-like"/>
    <property type="match status" value="1"/>
</dbReference>
<gene>
    <name evidence="1" type="ORF">ODALV1_LOCUS22230</name>
</gene>
<evidence type="ECO:0000313" key="2">
    <source>
        <dbReference type="Proteomes" id="UP001642540"/>
    </source>
</evidence>
<name>A0ABP1RHH7_9HEXA</name>
<accession>A0ABP1RHH7</accession>
<proteinExistence type="predicted"/>
<keyword evidence="2" id="KW-1185">Reference proteome</keyword>
<dbReference type="Gene3D" id="3.80.10.10">
    <property type="entry name" value="Ribonuclease Inhibitor"/>
    <property type="match status" value="1"/>
</dbReference>
<comment type="caution">
    <text evidence="1">The sequence shown here is derived from an EMBL/GenBank/DDBJ whole genome shotgun (WGS) entry which is preliminary data.</text>
</comment>
<sequence length="472" mass="55055">MENNCVTPRWNELPSELLELIFEKLFDTVLPPSKQRPTTNPSKVDPQPTFLLTCRLVNTRWKASMDKLLEHKRLEYWTKWTPRKTIQRIQFPNVAIVTTSFNENRSGIFVPPFYHFNPRTPTVQYTACLPTISSGNHKGCPFPTKSVNLKFCKDRCLTEGQPVIRIETFFLNTGHYLNSLEIWSILRNSPNLKALTINRVAVGTRTFSREEIAIPTLPLEPLSKLRHLKLLNTWSDKSFSQFDGVHNWLLSSCATQLASLDVDELPSVKEEPLTFPKLRYLKGYPVESGSKFFHFWELPEIQYAIFSDIEHLSFLEIDLDLYTNCNMTKMLGFIDRFTKTLCSLYLDFKEHEETGFSSITQEGNSERNAYFRRMKFLNLHKFAFFYPSNAEEWQLLTKFLGMFPKMRTLNLLYNKFRPEGNGSNNVEPEEAIAVETFITEKKQEFLLMCPDLKRISVDFDSESVEPMYKISF</sequence>
<evidence type="ECO:0000313" key="1">
    <source>
        <dbReference type="EMBL" id="CAL8128425.1"/>
    </source>
</evidence>
<dbReference type="Proteomes" id="UP001642540">
    <property type="component" value="Unassembled WGS sequence"/>
</dbReference>
<dbReference type="EMBL" id="CAXLJM020000075">
    <property type="protein sequence ID" value="CAL8128425.1"/>
    <property type="molecule type" value="Genomic_DNA"/>
</dbReference>
<reference evidence="1 2" key="1">
    <citation type="submission" date="2024-08" db="EMBL/GenBank/DDBJ databases">
        <authorList>
            <person name="Cucini C."/>
            <person name="Frati F."/>
        </authorList>
    </citation>
    <scope>NUCLEOTIDE SEQUENCE [LARGE SCALE GENOMIC DNA]</scope>
</reference>
<organism evidence="1 2">
    <name type="scientific">Orchesella dallaii</name>
    <dbReference type="NCBI Taxonomy" id="48710"/>
    <lineage>
        <taxon>Eukaryota</taxon>
        <taxon>Metazoa</taxon>
        <taxon>Ecdysozoa</taxon>
        <taxon>Arthropoda</taxon>
        <taxon>Hexapoda</taxon>
        <taxon>Collembola</taxon>
        <taxon>Entomobryomorpha</taxon>
        <taxon>Entomobryoidea</taxon>
        <taxon>Orchesellidae</taxon>
        <taxon>Orchesellinae</taxon>
        <taxon>Orchesella</taxon>
    </lineage>
</organism>